<protein>
    <submittedName>
        <fullName evidence="1">Uncharacterized protein</fullName>
    </submittedName>
</protein>
<name>A0A0J7IEG4_9FLAO</name>
<reference evidence="1 2" key="1">
    <citation type="journal article" date="2013" name="Int. J. Syst. Evol. Microbiol.">
        <title>Chryseobacterium angstadtii sp. nov., isolated from a newt tank.</title>
        <authorList>
            <person name="Kirk K.E."/>
            <person name="Hoffman J.A."/>
            <person name="Smith K.A."/>
            <person name="Strahan B.L."/>
            <person name="Failor K.C."/>
            <person name="Krebs J.E."/>
            <person name="Gale A.N."/>
            <person name="Do T.D."/>
            <person name="Sontag T.C."/>
            <person name="Batties A.M."/>
            <person name="Mistiszyn K."/>
            <person name="Newman J.D."/>
        </authorList>
    </citation>
    <scope>NUCLEOTIDE SEQUENCE [LARGE SCALE GENOMIC DNA]</scope>
    <source>
        <strain evidence="1 2">KM</strain>
    </source>
</reference>
<comment type="caution">
    <text evidence="1">The sequence shown here is derived from an EMBL/GenBank/DDBJ whole genome shotgun (WGS) entry which is preliminary data.</text>
</comment>
<dbReference type="AlphaFoldDB" id="A0A0J7IEG4"/>
<organism evidence="1 2">
    <name type="scientific">Chryseobacterium angstadtii</name>
    <dbReference type="NCBI Taxonomy" id="558151"/>
    <lineage>
        <taxon>Bacteria</taxon>
        <taxon>Pseudomonadati</taxon>
        <taxon>Bacteroidota</taxon>
        <taxon>Flavobacteriia</taxon>
        <taxon>Flavobacteriales</taxon>
        <taxon>Weeksellaceae</taxon>
        <taxon>Chryseobacterium group</taxon>
        <taxon>Chryseobacterium</taxon>
    </lineage>
</organism>
<dbReference type="PATRIC" id="fig|558151.6.peg.2435"/>
<accession>A0A0J7IEG4</accession>
<keyword evidence="2" id="KW-1185">Reference proteome</keyword>
<dbReference type="Proteomes" id="UP000036261">
    <property type="component" value="Unassembled WGS sequence"/>
</dbReference>
<evidence type="ECO:0000313" key="1">
    <source>
        <dbReference type="EMBL" id="KMQ64843.1"/>
    </source>
</evidence>
<gene>
    <name evidence="1" type="ORF">ACM46_11520</name>
</gene>
<sequence length="74" mass="8703">MKKEQEKIKEEIQNWIEEKNTQLSPNAGTWHIEVYENTDDAEPQEPVKLGKYNAEVSSTNPFYKPYSKMFLLPV</sequence>
<proteinExistence type="predicted"/>
<dbReference type="EMBL" id="LFND01000003">
    <property type="protein sequence ID" value="KMQ64843.1"/>
    <property type="molecule type" value="Genomic_DNA"/>
</dbReference>
<dbReference type="RefSeq" id="WP_048506779.1">
    <property type="nucleotide sequence ID" value="NZ_LFND01000003.1"/>
</dbReference>
<evidence type="ECO:0000313" key="2">
    <source>
        <dbReference type="Proteomes" id="UP000036261"/>
    </source>
</evidence>
<dbReference type="OrthoDB" id="1274422at2"/>